<dbReference type="RefSeq" id="WP_106755886.1">
    <property type="nucleotide sequence ID" value="NZ_PXWF02000032.1"/>
</dbReference>
<accession>A0A2U2I6H9</accession>
<organism evidence="2 3">
    <name type="scientific">Massilia glaciei</name>
    <dbReference type="NCBI Taxonomy" id="1524097"/>
    <lineage>
        <taxon>Bacteria</taxon>
        <taxon>Pseudomonadati</taxon>
        <taxon>Pseudomonadota</taxon>
        <taxon>Betaproteobacteria</taxon>
        <taxon>Burkholderiales</taxon>
        <taxon>Oxalobacteraceae</taxon>
        <taxon>Telluria group</taxon>
        <taxon>Massilia</taxon>
    </lineage>
</organism>
<dbReference type="CDD" id="cd04301">
    <property type="entry name" value="NAT_SF"/>
    <property type="match status" value="1"/>
</dbReference>
<evidence type="ECO:0000313" key="3">
    <source>
        <dbReference type="Proteomes" id="UP000241421"/>
    </source>
</evidence>
<sequence>MSIVLIPVPLDHLRALAEGRVPATLGYSSEPDALPPAFVAARALDTIARGGAEFWCATFYVLRQGDKMLVGGCGFKGDPEDGKVKIGYAIAPASRGQGVATEAVRQLLSRAFAGGATLVVAEINPANLASVRVVQKLAFAHRDSYVDDAGEVLVRWVAGQV</sequence>
<comment type="caution">
    <text evidence="2">The sequence shown here is derived from an EMBL/GenBank/DDBJ whole genome shotgun (WGS) entry which is preliminary data.</text>
</comment>
<reference evidence="2 3" key="1">
    <citation type="submission" date="2018-04" db="EMBL/GenBank/DDBJ databases">
        <title>Massilia violaceinigra sp. nov., a novel purple-pigmented bacterium isolated from Tianshan glacier, Xinjiang, China.</title>
        <authorList>
            <person name="Wang H."/>
        </authorList>
    </citation>
    <scope>NUCLEOTIDE SEQUENCE [LARGE SCALE GENOMIC DNA]</scope>
    <source>
        <strain evidence="2 3">B448-2</strain>
    </source>
</reference>
<name>A0A2U2I6H9_9BURK</name>
<dbReference type="Proteomes" id="UP000241421">
    <property type="component" value="Unassembled WGS sequence"/>
</dbReference>
<protein>
    <submittedName>
        <fullName evidence="2">N-acetyltransferase</fullName>
    </submittedName>
</protein>
<evidence type="ECO:0000313" key="2">
    <source>
        <dbReference type="EMBL" id="PWF55342.1"/>
    </source>
</evidence>
<dbReference type="Pfam" id="PF13302">
    <property type="entry name" value="Acetyltransf_3"/>
    <property type="match status" value="1"/>
</dbReference>
<gene>
    <name evidence="2" type="ORF">C7C56_002300</name>
</gene>
<dbReference type="AlphaFoldDB" id="A0A2U2I6H9"/>
<keyword evidence="3" id="KW-1185">Reference proteome</keyword>
<dbReference type="GO" id="GO:0016747">
    <property type="term" value="F:acyltransferase activity, transferring groups other than amino-acyl groups"/>
    <property type="evidence" value="ECO:0007669"/>
    <property type="project" value="InterPro"/>
</dbReference>
<dbReference type="SUPFAM" id="SSF55729">
    <property type="entry name" value="Acyl-CoA N-acyltransferases (Nat)"/>
    <property type="match status" value="1"/>
</dbReference>
<dbReference type="PANTHER" id="PTHR43792">
    <property type="entry name" value="GNAT FAMILY, PUTATIVE (AFU_ORTHOLOGUE AFUA_3G00765)-RELATED-RELATED"/>
    <property type="match status" value="1"/>
</dbReference>
<dbReference type="InterPro" id="IPR000182">
    <property type="entry name" value="GNAT_dom"/>
</dbReference>
<dbReference type="Gene3D" id="3.40.630.30">
    <property type="match status" value="1"/>
</dbReference>
<proteinExistence type="predicted"/>
<dbReference type="InterPro" id="IPR051531">
    <property type="entry name" value="N-acetyltransferase"/>
</dbReference>
<keyword evidence="2" id="KW-0808">Transferase</keyword>
<dbReference type="InterPro" id="IPR016181">
    <property type="entry name" value="Acyl_CoA_acyltransferase"/>
</dbReference>
<dbReference type="OrthoDB" id="9801656at2"/>
<dbReference type="PROSITE" id="PS51186">
    <property type="entry name" value="GNAT"/>
    <property type="match status" value="1"/>
</dbReference>
<feature type="domain" description="N-acetyltransferase" evidence="1">
    <location>
        <begin position="11"/>
        <end position="161"/>
    </location>
</feature>
<dbReference type="PANTHER" id="PTHR43792:SF13">
    <property type="entry name" value="ACETYLTRANSFERASE"/>
    <property type="match status" value="1"/>
</dbReference>
<dbReference type="EMBL" id="PXWF02000032">
    <property type="protein sequence ID" value="PWF55342.1"/>
    <property type="molecule type" value="Genomic_DNA"/>
</dbReference>
<evidence type="ECO:0000259" key="1">
    <source>
        <dbReference type="PROSITE" id="PS51186"/>
    </source>
</evidence>